<keyword evidence="3" id="KW-1185">Reference proteome</keyword>
<feature type="transmembrane region" description="Helical" evidence="1">
    <location>
        <begin position="14"/>
        <end position="33"/>
    </location>
</feature>
<keyword evidence="1" id="KW-0472">Membrane</keyword>
<dbReference type="AlphaFoldDB" id="A0A5B1CB39"/>
<evidence type="ECO:0000313" key="2">
    <source>
        <dbReference type="EMBL" id="KAA1257421.1"/>
    </source>
</evidence>
<evidence type="ECO:0000313" key="3">
    <source>
        <dbReference type="Proteomes" id="UP000322699"/>
    </source>
</evidence>
<dbReference type="Proteomes" id="UP000322699">
    <property type="component" value="Unassembled WGS sequence"/>
</dbReference>
<gene>
    <name evidence="2" type="ORF">LF1_52700</name>
</gene>
<reference evidence="2 3" key="1">
    <citation type="submission" date="2019-08" db="EMBL/GenBank/DDBJ databases">
        <title>Deep-cultivation of Planctomycetes and their phenomic and genomic characterization uncovers novel biology.</title>
        <authorList>
            <person name="Wiegand S."/>
            <person name="Jogler M."/>
            <person name="Boedeker C."/>
            <person name="Pinto D."/>
            <person name="Vollmers J."/>
            <person name="Rivas-Marin E."/>
            <person name="Kohn T."/>
            <person name="Peeters S.H."/>
            <person name="Heuer A."/>
            <person name="Rast P."/>
            <person name="Oberbeckmann S."/>
            <person name="Bunk B."/>
            <person name="Jeske O."/>
            <person name="Meyerdierks A."/>
            <person name="Storesund J.E."/>
            <person name="Kallscheuer N."/>
            <person name="Luecker S."/>
            <person name="Lage O.M."/>
            <person name="Pohl T."/>
            <person name="Merkel B.J."/>
            <person name="Hornburger P."/>
            <person name="Mueller R.-W."/>
            <person name="Bruemmer F."/>
            <person name="Labrenz M."/>
            <person name="Spormann A.M."/>
            <person name="Op Den Camp H."/>
            <person name="Overmann J."/>
            <person name="Amann R."/>
            <person name="Jetten M.S.M."/>
            <person name="Mascher T."/>
            <person name="Medema M.H."/>
            <person name="Devos D.P."/>
            <person name="Kaster A.-K."/>
            <person name="Ovreas L."/>
            <person name="Rohde M."/>
            <person name="Galperin M.Y."/>
            <person name="Jogler C."/>
        </authorList>
    </citation>
    <scope>NUCLEOTIDE SEQUENCE [LARGE SCALE GENOMIC DNA]</scope>
    <source>
        <strain evidence="2 3">LF1</strain>
    </source>
</reference>
<feature type="transmembrane region" description="Helical" evidence="1">
    <location>
        <begin position="62"/>
        <end position="83"/>
    </location>
</feature>
<sequence>MLADGVKPSWHQRLLMPVLGVIAGFVSWTAMLLSTTSTDISPPTIPGAANVTAARMVYVEMLFVWAAYLFAIISVAFLAASAITGSNNLMPAKIWFALCLFLASISILPSAIALVRGFPVF</sequence>
<feature type="transmembrane region" description="Helical" evidence="1">
    <location>
        <begin position="95"/>
        <end position="115"/>
    </location>
</feature>
<proteinExistence type="predicted"/>
<organism evidence="2 3">
    <name type="scientific">Rubripirellula obstinata</name>
    <dbReference type="NCBI Taxonomy" id="406547"/>
    <lineage>
        <taxon>Bacteria</taxon>
        <taxon>Pseudomonadati</taxon>
        <taxon>Planctomycetota</taxon>
        <taxon>Planctomycetia</taxon>
        <taxon>Pirellulales</taxon>
        <taxon>Pirellulaceae</taxon>
        <taxon>Rubripirellula</taxon>
    </lineage>
</organism>
<keyword evidence="1" id="KW-1133">Transmembrane helix</keyword>
<accession>A0A5B1CB39</accession>
<name>A0A5B1CB39_9BACT</name>
<dbReference type="EMBL" id="VRLW01000002">
    <property type="protein sequence ID" value="KAA1257421.1"/>
    <property type="molecule type" value="Genomic_DNA"/>
</dbReference>
<comment type="caution">
    <text evidence="2">The sequence shown here is derived from an EMBL/GenBank/DDBJ whole genome shotgun (WGS) entry which is preliminary data.</text>
</comment>
<dbReference type="RefSeq" id="WP_068267165.1">
    <property type="nucleotide sequence ID" value="NZ_LWSK01000165.1"/>
</dbReference>
<protein>
    <submittedName>
        <fullName evidence="2">Uncharacterized protein</fullName>
    </submittedName>
</protein>
<evidence type="ECO:0000256" key="1">
    <source>
        <dbReference type="SAM" id="Phobius"/>
    </source>
</evidence>
<keyword evidence="1" id="KW-0812">Transmembrane</keyword>